<dbReference type="Gene3D" id="3.40.1350.10">
    <property type="match status" value="1"/>
</dbReference>
<evidence type="ECO:0000256" key="2">
    <source>
        <dbReference type="HAMAP-Rule" id="MF_00048"/>
    </source>
</evidence>
<dbReference type="PANTHER" id="PTHR34039">
    <property type="entry name" value="UPF0102 PROTEIN YRAN"/>
    <property type="match status" value="1"/>
</dbReference>
<name>A0A1F8AU78_9BACT</name>
<dbReference type="EMBL" id="MGGW01000004">
    <property type="protein sequence ID" value="OGM55286.1"/>
    <property type="molecule type" value="Genomic_DNA"/>
</dbReference>
<dbReference type="GO" id="GO:0003676">
    <property type="term" value="F:nucleic acid binding"/>
    <property type="evidence" value="ECO:0007669"/>
    <property type="project" value="InterPro"/>
</dbReference>
<reference evidence="3 4" key="1">
    <citation type="journal article" date="2016" name="Nat. Commun.">
        <title>Thousands of microbial genomes shed light on interconnected biogeochemical processes in an aquifer system.</title>
        <authorList>
            <person name="Anantharaman K."/>
            <person name="Brown C.T."/>
            <person name="Hug L.A."/>
            <person name="Sharon I."/>
            <person name="Castelle C.J."/>
            <person name="Probst A.J."/>
            <person name="Thomas B.C."/>
            <person name="Singh A."/>
            <person name="Wilkins M.J."/>
            <person name="Karaoz U."/>
            <person name="Brodie E.L."/>
            <person name="Williams K.H."/>
            <person name="Hubbard S.S."/>
            <person name="Banfield J.F."/>
        </authorList>
    </citation>
    <scope>NUCLEOTIDE SEQUENCE [LARGE SCALE GENOMIC DNA]</scope>
</reference>
<gene>
    <name evidence="3" type="ORF">A3E44_03310</name>
</gene>
<dbReference type="CDD" id="cd20736">
    <property type="entry name" value="PoNe_Nuclease"/>
    <property type="match status" value="1"/>
</dbReference>
<accession>A0A1F8AU78</accession>
<dbReference type="PANTHER" id="PTHR34039:SF1">
    <property type="entry name" value="UPF0102 PROTEIN YRAN"/>
    <property type="match status" value="1"/>
</dbReference>
<dbReference type="AlphaFoldDB" id="A0A1F8AU78"/>
<dbReference type="InterPro" id="IPR011335">
    <property type="entry name" value="Restrct_endonuc-II-like"/>
</dbReference>
<evidence type="ECO:0000256" key="1">
    <source>
        <dbReference type="ARBA" id="ARBA00006738"/>
    </source>
</evidence>
<dbReference type="SUPFAM" id="SSF52980">
    <property type="entry name" value="Restriction endonuclease-like"/>
    <property type="match status" value="1"/>
</dbReference>
<sequence length="127" mass="14488">MAKDLNKESGRRGEEIAAKYLRDHGYNIIEKNYRTRFGEIDLIATCGDRLIFIEVKLKIGDKFGTPEEMITKGKVWQVRKTAEGYLLENPQTKQKFAKYQIDAVCVVTGGGDSVDRISHYENIESDI</sequence>
<comment type="similarity">
    <text evidence="1 2">Belongs to the UPF0102 family.</text>
</comment>
<comment type="caution">
    <text evidence="3">The sequence shown here is derived from an EMBL/GenBank/DDBJ whole genome shotgun (WGS) entry which is preliminary data.</text>
</comment>
<dbReference type="InterPro" id="IPR003509">
    <property type="entry name" value="UPF0102_YraN-like"/>
</dbReference>
<dbReference type="Pfam" id="PF02021">
    <property type="entry name" value="UPF0102"/>
    <property type="match status" value="1"/>
</dbReference>
<protein>
    <recommendedName>
        <fullName evidence="2">UPF0102 protein A3E44_03310</fullName>
    </recommendedName>
</protein>
<dbReference type="Proteomes" id="UP000178603">
    <property type="component" value="Unassembled WGS sequence"/>
</dbReference>
<dbReference type="InterPro" id="IPR011856">
    <property type="entry name" value="tRNA_endonuc-like_dom_sf"/>
</dbReference>
<evidence type="ECO:0000313" key="4">
    <source>
        <dbReference type="Proteomes" id="UP000178603"/>
    </source>
</evidence>
<proteinExistence type="inferred from homology"/>
<evidence type="ECO:0000313" key="3">
    <source>
        <dbReference type="EMBL" id="OGM55286.1"/>
    </source>
</evidence>
<dbReference type="HAMAP" id="MF_00048">
    <property type="entry name" value="UPF0102"/>
    <property type="match status" value="1"/>
</dbReference>
<organism evidence="3 4">
    <name type="scientific">Candidatus Woesebacteria bacterium RIFCSPHIGHO2_12_FULL_41_24</name>
    <dbReference type="NCBI Taxonomy" id="1802510"/>
    <lineage>
        <taxon>Bacteria</taxon>
        <taxon>Candidatus Woeseibacteriota</taxon>
    </lineage>
</organism>